<keyword evidence="6" id="KW-0472">Membrane</keyword>
<feature type="transmembrane region" description="Helical" evidence="6">
    <location>
        <begin position="331"/>
        <end position="356"/>
    </location>
</feature>
<gene>
    <name evidence="7" type="primary">IML2</name>
    <name evidence="7" type="ORF">LTR05_000296</name>
</gene>
<organism evidence="7 8">
    <name type="scientific">Lithohypha guttulata</name>
    <dbReference type="NCBI Taxonomy" id="1690604"/>
    <lineage>
        <taxon>Eukaryota</taxon>
        <taxon>Fungi</taxon>
        <taxon>Dikarya</taxon>
        <taxon>Ascomycota</taxon>
        <taxon>Pezizomycotina</taxon>
        <taxon>Eurotiomycetes</taxon>
        <taxon>Chaetothyriomycetidae</taxon>
        <taxon>Chaetothyriales</taxon>
        <taxon>Trichomeriaceae</taxon>
        <taxon>Lithohypha</taxon>
    </lineage>
</organism>
<dbReference type="GO" id="GO:0005741">
    <property type="term" value="C:mitochondrial outer membrane"/>
    <property type="evidence" value="ECO:0007669"/>
    <property type="project" value="TreeGrafter"/>
</dbReference>
<proteinExistence type="predicted"/>
<accession>A0AAN7T5G4</accession>
<sequence>MSVFGKWLSRGKATVSHERLDLQAEAQNMDLALRAAEKIMNDDIVGAEEALKGGDSAFHKLSKGTLGFMKSTLGFEQEVMKEATQLLAEAENSAYTYYYKAQHDTSAFQSNIYDKGAEFLLCQAEAQIMSAVVGVLNESLTESLKGFYKMRKAYMILESLMAQEQKYMQARAVQSLQGSHMASKESLTSLHSAHSNTNPIIVEPPVQSQPAKPSGLRNAMTSNRTESPDSDEFVEADENHSQHPVTQKYEGHLGKSGPRQDFGDDLDQKLQRLDVNSNLLGTSPTPSEMGSRPPLSRTTTGGSKFGLIEIEADDQVFKNSLDVFIHSGTNLMFGIISLMISVIPPTFAKVLAVIGFRGNREKGMRMLWQASRFSNVNGGMAALVLFGWYNGLIGFCDIYSDPDPSVPLMDQVEGYPSDRLKGLLAEMRNRYPDSHLWMIEEARMAAAGRDIDRALELLGRAGKSDMKQLQALQVFEKSLNAQNSHHYELCAESFLECVELNAWSQALYYFVAGAALLQRSRDLAAEGSAAEAQKLATLAEEHIKKAPSFVGKKKMMGRQLPFDLFVQRKVNKWTANSAAWGCSFLDAVGVPPIEESIFLWNGYKKMNESQLQKSLQNLERAEQSPHWDKQGIDAQTVATLLRATIYRNLRQHKKAQAILEENVFVHDKSAFSAPGMDTWAAPASYYEHAVNSWQQRNEYIVRFGTSLAGPSANQQSASNAEIVADRVHVASARKHVETAKNWGSYELDARIGMKITAALGAIGKWEARNGVA</sequence>
<dbReference type="PANTHER" id="PTHR31859:SF1">
    <property type="entry name" value="TETRATRICOPEPTIDE REPEAT PROTEIN 39C"/>
    <property type="match status" value="1"/>
</dbReference>
<evidence type="ECO:0000256" key="1">
    <source>
        <dbReference type="ARBA" id="ARBA00011408"/>
    </source>
</evidence>
<reference evidence="7 8" key="1">
    <citation type="submission" date="2023-08" db="EMBL/GenBank/DDBJ databases">
        <title>Black Yeasts Isolated from many extreme environments.</title>
        <authorList>
            <person name="Coleine C."/>
            <person name="Stajich J.E."/>
            <person name="Selbmann L."/>
        </authorList>
    </citation>
    <scope>NUCLEOTIDE SEQUENCE [LARGE SCALE GENOMIC DNA]</scope>
    <source>
        <strain evidence="7 8">CCFEE 5910</strain>
    </source>
</reference>
<feature type="region of interest" description="Disordered" evidence="5">
    <location>
        <begin position="277"/>
        <end position="300"/>
    </location>
</feature>
<evidence type="ECO:0000256" key="4">
    <source>
        <dbReference type="ARBA" id="ARBA00043897"/>
    </source>
</evidence>
<evidence type="ECO:0000313" key="8">
    <source>
        <dbReference type="Proteomes" id="UP001309876"/>
    </source>
</evidence>
<comment type="caution">
    <text evidence="7">The sequence shown here is derived from an EMBL/GenBank/DDBJ whole genome shotgun (WGS) entry which is preliminary data.</text>
</comment>
<dbReference type="EMBL" id="JAVRRJ010000001">
    <property type="protein sequence ID" value="KAK5090127.1"/>
    <property type="molecule type" value="Genomic_DNA"/>
</dbReference>
<dbReference type="GO" id="GO:0005829">
    <property type="term" value="C:cytosol"/>
    <property type="evidence" value="ECO:0007669"/>
    <property type="project" value="TreeGrafter"/>
</dbReference>
<evidence type="ECO:0000256" key="5">
    <source>
        <dbReference type="SAM" id="MobiDB-lite"/>
    </source>
</evidence>
<feature type="compositionally biased region" description="Polar residues" evidence="5">
    <location>
        <begin position="277"/>
        <end position="288"/>
    </location>
</feature>
<dbReference type="Proteomes" id="UP001309876">
    <property type="component" value="Unassembled WGS sequence"/>
</dbReference>
<evidence type="ECO:0000256" key="6">
    <source>
        <dbReference type="SAM" id="Phobius"/>
    </source>
</evidence>
<name>A0AAN7T5G4_9EURO</name>
<feature type="region of interest" description="Disordered" evidence="5">
    <location>
        <begin position="183"/>
        <end position="264"/>
    </location>
</feature>
<feature type="compositionally biased region" description="Polar residues" evidence="5">
    <location>
        <begin position="183"/>
        <end position="199"/>
    </location>
</feature>
<comment type="function">
    <text evidence="4">Inclusion body (IB) resident protein that interacts strongly with lipid droplet (LD) proteins. Involved in LD-mediated IB clearing after protein folding stress, probably by enabling access to the IBs of an LD-stored soluble sterol derivative that acts as a chaperone in inclusion clearing.</text>
</comment>
<evidence type="ECO:0000313" key="7">
    <source>
        <dbReference type="EMBL" id="KAK5090127.1"/>
    </source>
</evidence>
<protein>
    <recommendedName>
        <fullName evidence="2">Inclusion body clearance protein IML2</fullName>
    </recommendedName>
    <alternativeName>
        <fullName evidence="3">Inclusion body clearance protein iml2</fullName>
    </alternativeName>
</protein>
<keyword evidence="6" id="KW-0812">Transmembrane</keyword>
<keyword evidence="8" id="KW-1185">Reference proteome</keyword>
<dbReference type="Pfam" id="PF10300">
    <property type="entry name" value="Iml2-TPR_39"/>
    <property type="match status" value="1"/>
</dbReference>
<dbReference type="InterPro" id="IPR019412">
    <property type="entry name" value="IML2/TPR_39"/>
</dbReference>
<dbReference type="GO" id="GO:0005634">
    <property type="term" value="C:nucleus"/>
    <property type="evidence" value="ECO:0007669"/>
    <property type="project" value="TreeGrafter"/>
</dbReference>
<dbReference type="PANTHER" id="PTHR31859">
    <property type="entry name" value="TETRATRICOPEPTIDE REPEAT PROTEIN 39 FAMILY MEMBER"/>
    <property type="match status" value="1"/>
</dbReference>
<comment type="subunit">
    <text evidence="1">Interacts with lipid droplet proteins.</text>
</comment>
<keyword evidence="6" id="KW-1133">Transmembrane helix</keyword>
<evidence type="ECO:0000256" key="2">
    <source>
        <dbReference type="ARBA" id="ARBA00018424"/>
    </source>
</evidence>
<feature type="transmembrane region" description="Helical" evidence="6">
    <location>
        <begin position="376"/>
        <end position="395"/>
    </location>
</feature>
<evidence type="ECO:0000256" key="3">
    <source>
        <dbReference type="ARBA" id="ARBA00019539"/>
    </source>
</evidence>
<dbReference type="AlphaFoldDB" id="A0AAN7T5G4"/>